<dbReference type="EMBL" id="JH159151">
    <property type="protein sequence ID" value="EGZ30062.1"/>
    <property type="molecule type" value="Genomic_DNA"/>
</dbReference>
<organism evidence="2 3">
    <name type="scientific">Phytophthora sojae (strain P6497)</name>
    <name type="common">Soybean stem and root rot agent</name>
    <name type="synonym">Phytophthora megasperma f. sp. glycines</name>
    <dbReference type="NCBI Taxonomy" id="1094619"/>
    <lineage>
        <taxon>Eukaryota</taxon>
        <taxon>Sar</taxon>
        <taxon>Stramenopiles</taxon>
        <taxon>Oomycota</taxon>
        <taxon>Peronosporomycetes</taxon>
        <taxon>Peronosporales</taxon>
        <taxon>Peronosporaceae</taxon>
        <taxon>Phytophthora</taxon>
    </lineage>
</organism>
<feature type="compositionally biased region" description="Polar residues" evidence="1">
    <location>
        <begin position="85"/>
        <end position="97"/>
    </location>
</feature>
<name>G4YNA9_PHYSP</name>
<feature type="region of interest" description="Disordered" evidence="1">
    <location>
        <begin position="216"/>
        <end position="248"/>
    </location>
</feature>
<reference evidence="2 3" key="1">
    <citation type="journal article" date="2006" name="Science">
        <title>Phytophthora genome sequences uncover evolutionary origins and mechanisms of pathogenesis.</title>
        <authorList>
            <person name="Tyler B.M."/>
            <person name="Tripathy S."/>
            <person name="Zhang X."/>
            <person name="Dehal P."/>
            <person name="Jiang R.H."/>
            <person name="Aerts A."/>
            <person name="Arredondo F.D."/>
            <person name="Baxter L."/>
            <person name="Bensasson D."/>
            <person name="Beynon J.L."/>
            <person name="Chapman J."/>
            <person name="Damasceno C.M."/>
            <person name="Dorrance A.E."/>
            <person name="Dou D."/>
            <person name="Dickerman A.W."/>
            <person name="Dubchak I.L."/>
            <person name="Garbelotto M."/>
            <person name="Gijzen M."/>
            <person name="Gordon S.G."/>
            <person name="Govers F."/>
            <person name="Grunwald N.J."/>
            <person name="Huang W."/>
            <person name="Ivors K.L."/>
            <person name="Jones R.W."/>
            <person name="Kamoun S."/>
            <person name="Krampis K."/>
            <person name="Lamour K.H."/>
            <person name="Lee M.K."/>
            <person name="McDonald W.H."/>
            <person name="Medina M."/>
            <person name="Meijer H.J."/>
            <person name="Nordberg E.K."/>
            <person name="Maclean D.J."/>
            <person name="Ospina-Giraldo M.D."/>
            <person name="Morris P.F."/>
            <person name="Phuntumart V."/>
            <person name="Putnam N.H."/>
            <person name="Rash S."/>
            <person name="Rose J.K."/>
            <person name="Sakihama Y."/>
            <person name="Salamov A.A."/>
            <person name="Savidor A."/>
            <person name="Scheuring C.F."/>
            <person name="Smith B.M."/>
            <person name="Sobral B.W."/>
            <person name="Terry A."/>
            <person name="Torto-Alalibo T.A."/>
            <person name="Win J."/>
            <person name="Xu Z."/>
            <person name="Zhang H."/>
            <person name="Grigoriev I.V."/>
            <person name="Rokhsar D.S."/>
            <person name="Boore J.L."/>
        </authorList>
    </citation>
    <scope>NUCLEOTIDE SEQUENCE [LARGE SCALE GENOMIC DNA]</scope>
    <source>
        <strain evidence="2 3">P6497</strain>
    </source>
</reference>
<feature type="compositionally biased region" description="Basic and acidic residues" evidence="1">
    <location>
        <begin position="172"/>
        <end position="190"/>
    </location>
</feature>
<dbReference type="InParanoid" id="G4YNA9"/>
<feature type="region of interest" description="Disordered" evidence="1">
    <location>
        <begin position="70"/>
        <end position="101"/>
    </location>
</feature>
<dbReference type="Proteomes" id="UP000002640">
    <property type="component" value="Unassembled WGS sequence"/>
</dbReference>
<evidence type="ECO:0000313" key="2">
    <source>
        <dbReference type="EMBL" id="EGZ30062.1"/>
    </source>
</evidence>
<feature type="compositionally biased region" description="Polar residues" evidence="1">
    <location>
        <begin position="144"/>
        <end position="156"/>
    </location>
</feature>
<keyword evidence="3" id="KW-1185">Reference proteome</keyword>
<evidence type="ECO:0000256" key="1">
    <source>
        <dbReference type="SAM" id="MobiDB-lite"/>
    </source>
</evidence>
<evidence type="ECO:0000313" key="3">
    <source>
        <dbReference type="Proteomes" id="UP000002640"/>
    </source>
</evidence>
<dbReference type="RefSeq" id="XP_009517337.1">
    <property type="nucleotide sequence ID" value="XM_009519042.1"/>
</dbReference>
<dbReference type="AlphaFoldDB" id="G4YNA9"/>
<proteinExistence type="predicted"/>
<dbReference type="KEGG" id="psoj:PHYSODRAFT_294972"/>
<accession>G4YNA9</accession>
<gene>
    <name evidence="2" type="ORF">PHYSODRAFT_294972</name>
</gene>
<feature type="compositionally biased region" description="Polar residues" evidence="1">
    <location>
        <begin position="122"/>
        <end position="136"/>
    </location>
</feature>
<dbReference type="GeneID" id="20641186"/>
<sequence>MAYAMDFNAVWPLLRKEKWTWKAATGIQIQYGFLVTRRNMRGSVSCSYLTSLNETSHNYVKSGRKVKGGRQGIDYFNGEDDTSGRTKSSAQGSTYPTFSCGRKDKREDLAAGPIRLAHALTPSRSEVQANPSTIASSAKAGTPVTPTKRTPETSPQPRKDQQQTRKKAKKQQRTDEADLQRPQRTGDRGNDSGTPTSRPIFEGNADAVTAIETNADMEGIGSRSNADPIGPTDNNADANGISDNPHADMEVSDSLECAASDVGTQSGVDRCATTANSIAGPNAPPGRSRWWCEW</sequence>
<protein>
    <submittedName>
        <fullName evidence="2">Uncharacterized protein</fullName>
    </submittedName>
</protein>
<dbReference type="SMR" id="G4YNA9"/>
<feature type="region of interest" description="Disordered" evidence="1">
    <location>
        <begin position="116"/>
        <end position="204"/>
    </location>
</feature>